<dbReference type="SUPFAM" id="SSF64288">
    <property type="entry name" value="Chorismate lyase-like"/>
    <property type="match status" value="1"/>
</dbReference>
<evidence type="ECO:0000256" key="2">
    <source>
        <dbReference type="ARBA" id="ARBA00023125"/>
    </source>
</evidence>
<reference evidence="6" key="1">
    <citation type="submission" date="2020-04" db="EMBL/GenBank/DDBJ databases">
        <title>Deep metagenomics examines the oral microbiome during advanced dental caries in children, revealing novel taxa and co-occurrences with host molecules.</title>
        <authorList>
            <person name="Baker J.L."/>
            <person name="Morton J.T."/>
            <person name="Dinis M."/>
            <person name="Alvarez R."/>
            <person name="Tran N.C."/>
            <person name="Knight R."/>
            <person name="Edlund A."/>
        </authorList>
    </citation>
    <scope>NUCLEOTIDE SEQUENCE</scope>
    <source>
        <strain evidence="6">JCVI_47_bin.4</strain>
    </source>
</reference>
<evidence type="ECO:0000259" key="5">
    <source>
        <dbReference type="PROSITE" id="PS50949"/>
    </source>
</evidence>
<organism evidence="6 7">
    <name type="scientific">Rothia dentocariosa</name>
    <dbReference type="NCBI Taxonomy" id="2047"/>
    <lineage>
        <taxon>Bacteria</taxon>
        <taxon>Bacillati</taxon>
        <taxon>Actinomycetota</taxon>
        <taxon>Actinomycetes</taxon>
        <taxon>Micrococcales</taxon>
        <taxon>Micrococcaceae</taxon>
        <taxon>Rothia</taxon>
    </lineage>
</organism>
<dbReference type="Pfam" id="PF07702">
    <property type="entry name" value="UTRA"/>
    <property type="match status" value="1"/>
</dbReference>
<dbReference type="InterPro" id="IPR028978">
    <property type="entry name" value="Chorismate_lyase_/UTRA_dom_sf"/>
</dbReference>
<dbReference type="InterPro" id="IPR036388">
    <property type="entry name" value="WH-like_DNA-bd_sf"/>
</dbReference>
<gene>
    <name evidence="6" type="ORF">HXO56_11070</name>
</gene>
<dbReference type="Gene3D" id="3.40.1410.10">
    <property type="entry name" value="Chorismate lyase-like"/>
    <property type="match status" value="1"/>
</dbReference>
<dbReference type="InterPro" id="IPR050679">
    <property type="entry name" value="Bact_HTH_transcr_reg"/>
</dbReference>
<dbReference type="Proteomes" id="UP000769484">
    <property type="component" value="Unassembled WGS sequence"/>
</dbReference>
<dbReference type="Gene3D" id="1.10.10.10">
    <property type="entry name" value="Winged helix-like DNA-binding domain superfamily/Winged helix DNA-binding domain"/>
    <property type="match status" value="1"/>
</dbReference>
<proteinExistence type="predicted"/>
<dbReference type="CDD" id="cd07377">
    <property type="entry name" value="WHTH_GntR"/>
    <property type="match status" value="1"/>
</dbReference>
<dbReference type="InterPro" id="IPR000524">
    <property type="entry name" value="Tscrpt_reg_HTH_GntR"/>
</dbReference>
<dbReference type="SMART" id="SM00866">
    <property type="entry name" value="UTRA"/>
    <property type="match status" value="1"/>
</dbReference>
<evidence type="ECO:0000256" key="3">
    <source>
        <dbReference type="ARBA" id="ARBA00023163"/>
    </source>
</evidence>
<dbReference type="GO" id="GO:0003700">
    <property type="term" value="F:DNA-binding transcription factor activity"/>
    <property type="evidence" value="ECO:0007669"/>
    <property type="project" value="InterPro"/>
</dbReference>
<feature type="domain" description="HTH gntR-type" evidence="5">
    <location>
        <begin position="37"/>
        <end position="105"/>
    </location>
</feature>
<dbReference type="Pfam" id="PF00392">
    <property type="entry name" value="GntR"/>
    <property type="match status" value="1"/>
</dbReference>
<keyword evidence="3" id="KW-0804">Transcription</keyword>
<dbReference type="PANTHER" id="PTHR44846">
    <property type="entry name" value="MANNOSYL-D-GLYCERATE TRANSPORT/METABOLISM SYSTEM REPRESSOR MNGR-RELATED"/>
    <property type="match status" value="1"/>
</dbReference>
<keyword evidence="1" id="KW-0805">Transcription regulation</keyword>
<dbReference type="PROSITE" id="PS50949">
    <property type="entry name" value="HTH_GNTR"/>
    <property type="match status" value="1"/>
</dbReference>
<dbReference type="GO" id="GO:0003677">
    <property type="term" value="F:DNA binding"/>
    <property type="evidence" value="ECO:0007669"/>
    <property type="project" value="UniProtKB-KW"/>
</dbReference>
<evidence type="ECO:0000256" key="1">
    <source>
        <dbReference type="ARBA" id="ARBA00023015"/>
    </source>
</evidence>
<dbReference type="SUPFAM" id="SSF46785">
    <property type="entry name" value="Winged helix' DNA-binding domain"/>
    <property type="match status" value="1"/>
</dbReference>
<dbReference type="AlphaFoldDB" id="A0A930KTX4"/>
<dbReference type="InterPro" id="IPR011663">
    <property type="entry name" value="UTRA"/>
</dbReference>
<accession>A0A930KTX4</accession>
<evidence type="ECO:0000313" key="7">
    <source>
        <dbReference type="Proteomes" id="UP000769484"/>
    </source>
</evidence>
<evidence type="ECO:0000256" key="4">
    <source>
        <dbReference type="SAM" id="MobiDB-lite"/>
    </source>
</evidence>
<comment type="caution">
    <text evidence="6">The sequence shown here is derived from an EMBL/GenBank/DDBJ whole genome shotgun (WGS) entry which is preliminary data.</text>
</comment>
<dbReference type="InterPro" id="IPR036390">
    <property type="entry name" value="WH_DNA-bd_sf"/>
</dbReference>
<evidence type="ECO:0000313" key="6">
    <source>
        <dbReference type="EMBL" id="MBF1650602.1"/>
    </source>
</evidence>
<name>A0A930KTX4_9MICC</name>
<dbReference type="GO" id="GO:0045892">
    <property type="term" value="P:negative regulation of DNA-templated transcription"/>
    <property type="evidence" value="ECO:0007669"/>
    <property type="project" value="TreeGrafter"/>
</dbReference>
<dbReference type="PRINTS" id="PR00035">
    <property type="entry name" value="HTHGNTR"/>
</dbReference>
<dbReference type="PANTHER" id="PTHR44846:SF1">
    <property type="entry name" value="MANNOSYL-D-GLYCERATE TRANSPORT_METABOLISM SYSTEM REPRESSOR MNGR-RELATED"/>
    <property type="match status" value="1"/>
</dbReference>
<protein>
    <submittedName>
        <fullName evidence="6">GntR family transcriptional regulator</fullName>
    </submittedName>
</protein>
<feature type="region of interest" description="Disordered" evidence="4">
    <location>
        <begin position="1"/>
        <end position="25"/>
    </location>
</feature>
<keyword evidence="2" id="KW-0238">DNA-binding</keyword>
<sequence length="278" mass="31098">MCKKATNDNRIYPHFPTPEKLTSQDKPTKALITSSATSLHSQLADQIREMIYSRELISGEKILSEHELMNRFGISRGTVRHAIETLVNEGLLLRVHGKGTYVAEEGLSHPAGVRPLSFAESLKNQGMEFETKVLEKKVLPAPENVKNELQASSSDLICFLRRVRYVDGEPILCQESWTNLSECPGYEKADFSVEPAFSAAERCSGKKIAYSKIRYTARAAGVEHGRYLNCDENSPILVLEQTIRFADKTPFEWSLTWLTSGQAVVGDAIQSQNARAHR</sequence>
<dbReference type="EMBL" id="JABZXJ010000076">
    <property type="protein sequence ID" value="MBF1650602.1"/>
    <property type="molecule type" value="Genomic_DNA"/>
</dbReference>
<dbReference type="SMART" id="SM00345">
    <property type="entry name" value="HTH_GNTR"/>
    <property type="match status" value="1"/>
</dbReference>